<organism evidence="2 3">
    <name type="scientific">Amblyomma americanum</name>
    <name type="common">Lone star tick</name>
    <dbReference type="NCBI Taxonomy" id="6943"/>
    <lineage>
        <taxon>Eukaryota</taxon>
        <taxon>Metazoa</taxon>
        <taxon>Ecdysozoa</taxon>
        <taxon>Arthropoda</taxon>
        <taxon>Chelicerata</taxon>
        <taxon>Arachnida</taxon>
        <taxon>Acari</taxon>
        <taxon>Parasitiformes</taxon>
        <taxon>Ixodida</taxon>
        <taxon>Ixodoidea</taxon>
        <taxon>Ixodidae</taxon>
        <taxon>Amblyomminae</taxon>
        <taxon>Amblyomma</taxon>
    </lineage>
</organism>
<keyword evidence="1" id="KW-1133">Transmembrane helix</keyword>
<reference evidence="2 3" key="1">
    <citation type="journal article" date="2023" name="Arcadia Sci">
        <title>De novo assembly of a long-read Amblyomma americanum tick genome.</title>
        <authorList>
            <person name="Chou S."/>
            <person name="Poskanzer K.E."/>
            <person name="Rollins M."/>
            <person name="Thuy-Boun P.S."/>
        </authorList>
    </citation>
    <scope>NUCLEOTIDE SEQUENCE [LARGE SCALE GENOMIC DNA]</scope>
    <source>
        <strain evidence="2">F_SG_1</strain>
        <tissue evidence="2">Salivary glands</tissue>
    </source>
</reference>
<keyword evidence="3" id="KW-1185">Reference proteome</keyword>
<evidence type="ECO:0000256" key="1">
    <source>
        <dbReference type="SAM" id="Phobius"/>
    </source>
</evidence>
<evidence type="ECO:0000313" key="2">
    <source>
        <dbReference type="EMBL" id="KAK8783325.1"/>
    </source>
</evidence>
<comment type="caution">
    <text evidence="2">The sequence shown here is derived from an EMBL/GenBank/DDBJ whole genome shotgun (WGS) entry which is preliminary data.</text>
</comment>
<sequence>MATCKYPGWQLCGREWTLSVQSVAGGVVTSIWVALWLVLFSLTCLSWPKVAAWYLARRSASLSHGAA</sequence>
<dbReference type="Proteomes" id="UP001321473">
    <property type="component" value="Unassembled WGS sequence"/>
</dbReference>
<dbReference type="EMBL" id="JARKHS020005651">
    <property type="protein sequence ID" value="KAK8783325.1"/>
    <property type="molecule type" value="Genomic_DNA"/>
</dbReference>
<evidence type="ECO:0000313" key="3">
    <source>
        <dbReference type="Proteomes" id="UP001321473"/>
    </source>
</evidence>
<proteinExistence type="predicted"/>
<gene>
    <name evidence="2" type="ORF">V5799_010290</name>
</gene>
<protein>
    <submittedName>
        <fullName evidence="2">Uncharacterized protein</fullName>
    </submittedName>
</protein>
<feature type="transmembrane region" description="Helical" evidence="1">
    <location>
        <begin position="23"/>
        <end position="48"/>
    </location>
</feature>
<keyword evidence="1" id="KW-0812">Transmembrane</keyword>
<accession>A0AAQ4F9D9</accession>
<name>A0AAQ4F9D9_AMBAM</name>
<dbReference type="AlphaFoldDB" id="A0AAQ4F9D9"/>
<keyword evidence="1" id="KW-0472">Membrane</keyword>